<organism evidence="1 2">
    <name type="scientific">Flavobacterium hydrocarbonoxydans</name>
    <dbReference type="NCBI Taxonomy" id="2683249"/>
    <lineage>
        <taxon>Bacteria</taxon>
        <taxon>Pseudomonadati</taxon>
        <taxon>Bacteroidota</taxon>
        <taxon>Flavobacteriia</taxon>
        <taxon>Flavobacteriales</taxon>
        <taxon>Flavobacteriaceae</taxon>
        <taxon>Flavobacterium</taxon>
    </lineage>
</organism>
<name>A0A6I4NS66_9FLAO</name>
<dbReference type="AlphaFoldDB" id="A0A6I4NS66"/>
<evidence type="ECO:0000313" key="1">
    <source>
        <dbReference type="EMBL" id="MWB95335.1"/>
    </source>
</evidence>
<gene>
    <name evidence="1" type="ORF">GON26_13280</name>
</gene>
<reference evidence="1 2" key="1">
    <citation type="submission" date="2019-12" db="EMBL/GenBank/DDBJ databases">
        <authorList>
            <person name="Kim Y.S."/>
        </authorList>
    </citation>
    <scope>NUCLEOTIDE SEQUENCE [LARGE SCALE GENOMIC DNA]</scope>
    <source>
        <strain evidence="1 2">GA093</strain>
    </source>
</reference>
<sequence>MKQFFLFALFLITYLNQGQSKESLDFKIRYTPETIYTQLIEQSADMVIAYEGSPEFLANLEAKEIQNPTIKKTLNLTESILKTGKLKPNGTFPLTIEFVKSNNLEGTIVIPNGTIIYGNATDSSLPKLDSIVSKDMEESFKKTLLQTMQSTFSQISIPDTKIKIGETFSQKNPLSLPIAGITIDMDITTNYKLLKIEKDHAEFDITQVYIMKIINDKYNINATGTGKGNLTYNIPNQFSTHYDIEIEMGFSIKMEQFTMNLTSKSGFNHHVQISKY</sequence>
<evidence type="ECO:0000313" key="2">
    <source>
        <dbReference type="Proteomes" id="UP000471501"/>
    </source>
</evidence>
<dbReference type="EMBL" id="WSTB01000007">
    <property type="protein sequence ID" value="MWB95335.1"/>
    <property type="molecule type" value="Genomic_DNA"/>
</dbReference>
<proteinExistence type="predicted"/>
<dbReference type="Proteomes" id="UP000471501">
    <property type="component" value="Unassembled WGS sequence"/>
</dbReference>
<comment type="caution">
    <text evidence="1">The sequence shown here is derived from an EMBL/GenBank/DDBJ whole genome shotgun (WGS) entry which is preliminary data.</text>
</comment>
<protein>
    <submittedName>
        <fullName evidence="1">Uncharacterized protein</fullName>
    </submittedName>
</protein>
<accession>A0A6I4NS66</accession>
<keyword evidence="2" id="KW-1185">Reference proteome</keyword>
<dbReference type="RefSeq" id="WP_160375260.1">
    <property type="nucleotide sequence ID" value="NZ_WSTB01000007.1"/>
</dbReference>